<dbReference type="RefSeq" id="WP_193346185.1">
    <property type="nucleotide sequence ID" value="NZ_CBCSIP010000569.1"/>
</dbReference>
<proteinExistence type="predicted"/>
<gene>
    <name evidence="2" type="ORF">G4177_01050</name>
</gene>
<evidence type="ECO:0000313" key="3">
    <source>
        <dbReference type="Proteomes" id="UP001516472"/>
    </source>
</evidence>
<feature type="domain" description="ER-bound oxygenase mpaB/mpaB'/Rubber oxygenase catalytic" evidence="1">
    <location>
        <begin position="91"/>
        <end position="295"/>
    </location>
</feature>
<dbReference type="PANTHER" id="PTHR37539">
    <property type="entry name" value="SECRETED PROTEIN-RELATED"/>
    <property type="match status" value="1"/>
</dbReference>
<dbReference type="EMBL" id="JAAIYO010000001">
    <property type="protein sequence ID" value="MBE4746759.1"/>
    <property type="molecule type" value="Genomic_DNA"/>
</dbReference>
<dbReference type="Proteomes" id="UP001516472">
    <property type="component" value="Unassembled WGS sequence"/>
</dbReference>
<reference evidence="2 3" key="1">
    <citation type="submission" date="2020-02" db="EMBL/GenBank/DDBJ databases">
        <authorList>
            <person name="Babadi Z.K."/>
            <person name="Risdian C."/>
            <person name="Ebrahimipour G.H."/>
            <person name="Wink J."/>
        </authorList>
    </citation>
    <scope>NUCLEOTIDE SEQUENCE [LARGE SCALE GENOMIC DNA]</scope>
    <source>
        <strain evidence="2 3">ZKHCc1 1396</strain>
    </source>
</reference>
<comment type="caution">
    <text evidence="2">The sequence shown here is derived from an EMBL/GenBank/DDBJ whole genome shotgun (WGS) entry which is preliminary data.</text>
</comment>
<accession>A0ABR9PFR6</accession>
<evidence type="ECO:0000313" key="2">
    <source>
        <dbReference type="EMBL" id="MBE4746759.1"/>
    </source>
</evidence>
<dbReference type="Pfam" id="PF09995">
    <property type="entry name" value="MPAB_Lcp_cat"/>
    <property type="match status" value="1"/>
</dbReference>
<dbReference type="PANTHER" id="PTHR37539:SF1">
    <property type="entry name" value="ER-BOUND OXYGENASE MPAB_MPAB'_RUBBER OXYGENASE CATALYTIC DOMAIN-CONTAINING PROTEIN"/>
    <property type="match status" value="1"/>
</dbReference>
<dbReference type="InterPro" id="IPR018713">
    <property type="entry name" value="MPAB/Lcp_cat_dom"/>
</dbReference>
<evidence type="ECO:0000259" key="1">
    <source>
        <dbReference type="Pfam" id="PF09995"/>
    </source>
</evidence>
<dbReference type="InterPro" id="IPR037473">
    <property type="entry name" value="Lcp-like"/>
</dbReference>
<name>A0ABR9PFR6_9BACT</name>
<organism evidence="2 3">
    <name type="scientific">Corallococcus soli</name>
    <dbReference type="NCBI Taxonomy" id="2710757"/>
    <lineage>
        <taxon>Bacteria</taxon>
        <taxon>Pseudomonadati</taxon>
        <taxon>Myxococcota</taxon>
        <taxon>Myxococcia</taxon>
        <taxon>Myxococcales</taxon>
        <taxon>Cystobacterineae</taxon>
        <taxon>Myxococcaceae</taxon>
        <taxon>Corallococcus</taxon>
    </lineage>
</organism>
<sequence length="365" mass="40920">MGDPVADPVIQSVFANKEAEAVNRMLRSIESNVHLVPAEMPDSVEVYLNETDDWPDWADPEKVRLGQKLFHRYGMQMTLALFLWSLPSAYAWAKAARVLTWTGGIDKYVHRRIIETAQFVLDVMAEGGLEHGGFGVRTAQKIRLLHAAIRHHISKDPRWNAAEWDMPINQEDQVATLLSLALVPQVLPKLGMDFTPEEEHAYFHCWMLIGHFMGIRPELLPRDVEDGQQLWAAITERQVAPSENGAALTRALVDYLKLRIPGTMMDGLAVTLIRELCGDTVSEAVGLEKTDWTRHLLTPMKWMFNLADEVQDQSGLAAKLSASLSRKLIEGLHTSERGGGRVNFRIPESLKEAWSVSGTVPPMAE</sequence>
<keyword evidence="3" id="KW-1185">Reference proteome</keyword>
<protein>
    <submittedName>
        <fullName evidence="2">DUF2236 domain-containing protein</fullName>
    </submittedName>
</protein>